<gene>
    <name evidence="3" type="ORF">CEUSTIGMA_g9649.t1</name>
</gene>
<accession>A0A250XGL4</accession>
<feature type="region of interest" description="Disordered" evidence="1">
    <location>
        <begin position="893"/>
        <end position="914"/>
    </location>
</feature>
<evidence type="ECO:0000256" key="1">
    <source>
        <dbReference type="SAM" id="MobiDB-lite"/>
    </source>
</evidence>
<feature type="domain" description="RPAP1 C-terminal" evidence="2">
    <location>
        <begin position="371"/>
        <end position="442"/>
    </location>
</feature>
<reference evidence="3 4" key="1">
    <citation type="submission" date="2017-08" db="EMBL/GenBank/DDBJ databases">
        <title>Acidophilic green algal genome provides insights into adaptation to an acidic environment.</title>
        <authorList>
            <person name="Hirooka S."/>
            <person name="Hirose Y."/>
            <person name="Kanesaki Y."/>
            <person name="Higuchi S."/>
            <person name="Fujiwara T."/>
            <person name="Onuma R."/>
            <person name="Era A."/>
            <person name="Ohbayashi R."/>
            <person name="Uzuka A."/>
            <person name="Nozaki H."/>
            <person name="Yoshikawa H."/>
            <person name="Miyagishima S.Y."/>
        </authorList>
    </citation>
    <scope>NUCLEOTIDE SEQUENCE [LARGE SCALE GENOMIC DNA]</scope>
    <source>
        <strain evidence="3 4">NIES-2499</strain>
    </source>
</reference>
<dbReference type="Pfam" id="PF08620">
    <property type="entry name" value="RPAP1_C"/>
    <property type="match status" value="1"/>
</dbReference>
<feature type="compositionally biased region" description="Polar residues" evidence="1">
    <location>
        <begin position="722"/>
        <end position="745"/>
    </location>
</feature>
<feature type="region of interest" description="Disordered" evidence="1">
    <location>
        <begin position="1610"/>
        <end position="1633"/>
    </location>
</feature>
<feature type="compositionally biased region" description="Polar residues" evidence="1">
    <location>
        <begin position="1333"/>
        <end position="1342"/>
    </location>
</feature>
<feature type="compositionally biased region" description="Polar residues" evidence="1">
    <location>
        <begin position="479"/>
        <end position="490"/>
    </location>
</feature>
<feature type="region of interest" description="Disordered" evidence="1">
    <location>
        <begin position="458"/>
        <end position="493"/>
    </location>
</feature>
<evidence type="ECO:0000259" key="2">
    <source>
        <dbReference type="Pfam" id="PF08620"/>
    </source>
</evidence>
<feature type="region of interest" description="Disordered" evidence="1">
    <location>
        <begin position="1330"/>
        <end position="1358"/>
    </location>
</feature>
<dbReference type="STRING" id="1157962.A0A250XGL4"/>
<dbReference type="Proteomes" id="UP000232323">
    <property type="component" value="Unassembled WGS sequence"/>
</dbReference>
<feature type="compositionally biased region" description="Polar residues" evidence="1">
    <location>
        <begin position="1620"/>
        <end position="1632"/>
    </location>
</feature>
<organism evidence="3 4">
    <name type="scientific">Chlamydomonas eustigma</name>
    <dbReference type="NCBI Taxonomy" id="1157962"/>
    <lineage>
        <taxon>Eukaryota</taxon>
        <taxon>Viridiplantae</taxon>
        <taxon>Chlorophyta</taxon>
        <taxon>core chlorophytes</taxon>
        <taxon>Chlorophyceae</taxon>
        <taxon>CS clade</taxon>
        <taxon>Chlamydomonadales</taxon>
        <taxon>Chlamydomonadaceae</taxon>
        <taxon>Chlamydomonas</taxon>
    </lineage>
</organism>
<name>A0A250XGL4_9CHLO</name>
<dbReference type="InterPro" id="IPR013929">
    <property type="entry name" value="RPAP1_C"/>
</dbReference>
<proteinExistence type="predicted"/>
<comment type="caution">
    <text evidence="3">The sequence shown here is derived from an EMBL/GenBank/DDBJ whole genome shotgun (WGS) entry which is preliminary data.</text>
</comment>
<protein>
    <recommendedName>
        <fullName evidence="2">RPAP1 C-terminal domain-containing protein</fullName>
    </recommendedName>
</protein>
<feature type="compositionally biased region" description="Basic and acidic residues" evidence="1">
    <location>
        <begin position="18"/>
        <end position="27"/>
    </location>
</feature>
<evidence type="ECO:0000313" key="4">
    <source>
        <dbReference type="Proteomes" id="UP000232323"/>
    </source>
</evidence>
<dbReference type="PANTHER" id="PTHR47605:SF2">
    <property type="entry name" value="TRANSCRIPTIONAL ELONGATION REGULATOR MINIYO"/>
    <property type="match status" value="1"/>
</dbReference>
<dbReference type="OrthoDB" id="552883at2759"/>
<dbReference type="InterPro" id="IPR055326">
    <property type="entry name" value="MINIYO"/>
</dbReference>
<evidence type="ECO:0000313" key="3">
    <source>
        <dbReference type="EMBL" id="GAX82221.1"/>
    </source>
</evidence>
<feature type="region of interest" description="Disordered" evidence="1">
    <location>
        <begin position="1"/>
        <end position="83"/>
    </location>
</feature>
<dbReference type="EMBL" id="BEGY01000077">
    <property type="protein sequence ID" value="GAX82221.1"/>
    <property type="molecule type" value="Genomic_DNA"/>
</dbReference>
<feature type="compositionally biased region" description="Low complexity" evidence="1">
    <location>
        <begin position="140"/>
        <end position="174"/>
    </location>
</feature>
<dbReference type="PANTHER" id="PTHR47605">
    <property type="entry name" value="TRANSCRIPTIONAL ELONGATION REGULATOR MINIYO"/>
    <property type="match status" value="1"/>
</dbReference>
<feature type="region of interest" description="Disordered" evidence="1">
    <location>
        <begin position="248"/>
        <end position="279"/>
    </location>
</feature>
<keyword evidence="4" id="KW-1185">Reference proteome</keyword>
<feature type="region of interest" description="Disordered" evidence="1">
    <location>
        <begin position="109"/>
        <end position="174"/>
    </location>
</feature>
<feature type="region of interest" description="Disordered" evidence="1">
    <location>
        <begin position="720"/>
        <end position="748"/>
    </location>
</feature>
<sequence length="2175" mass="229242">MFKRPTFQSGEDDDEDDLLRMQEEFLSKKATGSAKVTRIQPRPPTSADEAGVDKRRDPGQAAGSDDLGPSRSGMVVTEPLQEGHNSIIPNLAGIMGDVLERNVSAAVVRETRSSTGPMSSAAFPDASHRHKSKFSLSRKPAPTSSVQTSSTVPTSAPTASLSSTTTPSAMVAESTTTSAAGASVLARSLQTPISGGVDMKSISSETTEMLNSMGPEGVAAALEEVSSRLSVETLQFLRARGAKKAAATAGSAGQVPPGPAAAGHVAGYSSSSAPSPAKVSAAEEHGCMVAERSGAQANKAVLEAGSTKKTGYDESNASSLSSTAGAAAATTAAGEGMKMISKQHPNPQEDDSILEDGGKWLVADPRLEARLRFDLHAVVLSIQPEHDKITQEQVLQRDAMRADEGLVPQGYTLTEILLLARSSMPNQRAMAMRMLCDVLKSARPSRCTLLHPTRVPISETAVQSSHAEGTKRSLPVPESSDNATPSQSKMPSAVHPPLWHDVWQYAVHDLAVAPHIRLALDDDSAPVVAAAVSALASLVCPSDSDIVEEEMADCCPRTGWPCVRGSYLSRPNAAGVWESQSLQPVAPTTPTVAPGMEEPQTPEDVAAVDPVAGLMQMQLLQRLRYLLEVVQHQGATLPIISIFTAIGRMGAGHAECIVRCPRLLDVLKAMLMPSCFMMEDDGDKGKVVELPTADVPSHTTDATSLSPDAGQHICIIKEVGPGSSSTSKQVGPGPASTSKQVSLPSAQDPDCTARQAPLLLLLRTLCQSSKLAAQLVRSAGVMPLVQAHLLMGCNTLAQATHSRRSSSEVISAAIKNGHTLLIKRTISRLLVQQQLCVIEALRLWRVCCHQGLAGLPALEDVFTSVCMLLHPPVGLPGLPSDLTYLPQAEAAGDAWTSDEDDEEHAAAGAAATRQLPVSTQPCQLPPSASTHIKGMSAAMRWSLCREALLLATSFLNQALAVQSGDRSLGRPLMLPGTAAALAQDAMQWLRPDWLRLVAVTLVEHDDQQEQLDVRGIPLSGSSGIHAALLLPLSFSASSCLAAALQFQADYWSSLKNSSPAVFGQVRSAVSASGLVQLDKMMGPSASTLPMTAFDALCAQLLSKASKMTQEGGGLQLGYALTCLFKEVVEKGADSQNKQSELSEVSASAVLLSILSLVKAISHLGSNKTNPGEGISFSPQTGEGISFSSQQGTQCYDHVTTMVCKASARGVMRHTQASAPVLSQGRHLRPWHGAMMQRSQHILRLFLCSASLASPPSHLREASVGKEGSGHPLCQEDVLISENSRKQELQLPVASIHEASSSELPTLVSHALLPSQAISTYHSTENISFRARTAQDSSSSQQHHTARADAGPPRRSRVRKVGSKLWKGLRVVGSRAVRSINVMIQGLVTGGCGILWGGLQSSAVFVYRSALCLVASAMNILGGAKTTSMGLFKGLMHMARGAIRGLSSTAYWSFQGFIQTLNQGILRGLETLAGGVLISVAAMSNSFLSGMGTVGVAMSAGLTQAAGGACNAIEGVGSALGCVLEGVFGCTGVGVRTMLLSLAQGLEILSGRDCLVEPLTGVRRGDSDILAEHDENDDEGLAQHPGSAHHSQQQQTVHFAELLSLPAPSGTTSYDGRGHIGTSTGLQSRQAASSGMIMEPRTGSTVVHSSVDTSIIDATLSVLVMSAPAAENQCLSALSLAMHHPTTRSLLQSSLHYLSHTLPARNPVLAAAAAATSPSTLLSPSSTVPYPCPAADSASNHNISNLLLNSYAASWLSMLNVSKAAANSGQDRLGLDASTSPSSYLTSTFWDDGGEGSSSCASRLPLPGTWPLMEAHLLPDQHQLPAGPALLLNLGLHLSSSTYYSNTAPNPASRLKWAVHMAYLFDSNQLLAQGEEGACPGGGMMTGALGHPWRDPWVRWSLAGLVQQICIDSCTQQVTLLGHTWCTASMADRLAQLFTSATFGDPLLGCLLAQLLMHACSGPVHLSVVNALIEAHSLHLLPSVSSCIGTASQYHGCWLGKPESSHPKPRKPLDPRVVATWLSALSQGQLDRAMQVGSVTFEVAINCLGTALFAYLATGLAAVETHEHSAAVSKKLSAAQELLEDVNQGGREPVPKSTRMALKSDNRAVAALRRAQLAKSMFQQIDVQILKKLLLAVQERGTPLREQCSYLATVFERTNTSLIEKLKQVMIELNMV</sequence>